<evidence type="ECO:0000313" key="1">
    <source>
        <dbReference type="EMBL" id="MCP2729390.1"/>
    </source>
</evidence>
<gene>
    <name evidence="1" type="ORF">NJ959_13100</name>
</gene>
<comment type="caution">
    <text evidence="1">The sequence shown here is derived from an EMBL/GenBank/DDBJ whole genome shotgun (WGS) entry which is preliminary data.</text>
</comment>
<reference evidence="1" key="1">
    <citation type="submission" date="2022-06" db="EMBL/GenBank/DDBJ databases">
        <title>New cyanobacteria of genus Symplocastrum in benthos of Lake Baikal.</title>
        <authorList>
            <person name="Sorokovikova E."/>
            <person name="Tikhonova I."/>
            <person name="Krasnopeev A."/>
            <person name="Evseev P."/>
            <person name="Gladkikh A."/>
            <person name="Belykh O."/>
        </authorList>
    </citation>
    <scope>NUCLEOTIDE SEQUENCE</scope>
    <source>
        <strain evidence="1">BBK-W-15</strain>
    </source>
</reference>
<dbReference type="Proteomes" id="UP001204953">
    <property type="component" value="Unassembled WGS sequence"/>
</dbReference>
<name>A0AAE3KMD8_9CYAN</name>
<protein>
    <submittedName>
        <fullName evidence="1">Uncharacterized protein</fullName>
    </submittedName>
</protein>
<proteinExistence type="predicted"/>
<sequence length="68" mass="7172">METWELVVADLATDLATDLITDVTDVTDVTDGVADLAVDLVYSLTVAGILHSSVTSVTPSVAHFFCQC</sequence>
<dbReference type="RefSeq" id="WP_254012175.1">
    <property type="nucleotide sequence ID" value="NZ_JAMZMM010000112.1"/>
</dbReference>
<keyword evidence="2" id="KW-1185">Reference proteome</keyword>
<dbReference type="AlphaFoldDB" id="A0AAE3KMD8"/>
<organism evidence="1 2">
    <name type="scientific">Limnofasciculus baicalensis BBK-W-15</name>
    <dbReference type="NCBI Taxonomy" id="2699891"/>
    <lineage>
        <taxon>Bacteria</taxon>
        <taxon>Bacillati</taxon>
        <taxon>Cyanobacteriota</taxon>
        <taxon>Cyanophyceae</taxon>
        <taxon>Coleofasciculales</taxon>
        <taxon>Coleofasciculaceae</taxon>
        <taxon>Limnofasciculus</taxon>
        <taxon>Limnofasciculus baicalensis</taxon>
    </lineage>
</organism>
<evidence type="ECO:0000313" key="2">
    <source>
        <dbReference type="Proteomes" id="UP001204953"/>
    </source>
</evidence>
<dbReference type="EMBL" id="JAMZMM010000112">
    <property type="protein sequence ID" value="MCP2729390.1"/>
    <property type="molecule type" value="Genomic_DNA"/>
</dbReference>
<accession>A0AAE3KMD8</accession>